<feature type="transmembrane region" description="Helical" evidence="8">
    <location>
        <begin position="60"/>
        <end position="79"/>
    </location>
</feature>
<dbReference type="Pfam" id="PF00893">
    <property type="entry name" value="Multi_Drug_Res"/>
    <property type="match status" value="1"/>
</dbReference>
<gene>
    <name evidence="9" type="ORF">UF66_1744</name>
</gene>
<dbReference type="AlphaFoldDB" id="A0A0M2NZG0"/>
<dbReference type="GeneID" id="58096815"/>
<evidence type="ECO:0000256" key="6">
    <source>
        <dbReference type="ARBA" id="ARBA00023136"/>
    </source>
</evidence>
<protein>
    <submittedName>
        <fullName evidence="9">Quaternary ammonium compound-resistance protein SugE</fullName>
    </submittedName>
</protein>
<evidence type="ECO:0000256" key="2">
    <source>
        <dbReference type="ARBA" id="ARBA00022448"/>
    </source>
</evidence>
<evidence type="ECO:0000256" key="4">
    <source>
        <dbReference type="ARBA" id="ARBA00022692"/>
    </source>
</evidence>
<feature type="transmembrane region" description="Helical" evidence="8">
    <location>
        <begin position="31"/>
        <end position="54"/>
    </location>
</feature>
<evidence type="ECO:0000256" key="8">
    <source>
        <dbReference type="SAM" id="Phobius"/>
    </source>
</evidence>
<feature type="transmembrane region" description="Helical" evidence="8">
    <location>
        <begin position="6"/>
        <end position="24"/>
    </location>
</feature>
<dbReference type="GO" id="GO:0022857">
    <property type="term" value="F:transmembrane transporter activity"/>
    <property type="evidence" value="ECO:0007669"/>
    <property type="project" value="InterPro"/>
</dbReference>
<dbReference type="EMBL" id="LAKJ01000003">
    <property type="protein sequence ID" value="KKI65101.1"/>
    <property type="molecule type" value="Genomic_DNA"/>
</dbReference>
<dbReference type="PANTHER" id="PTHR30561:SF0">
    <property type="entry name" value="GUANIDINIUM EXPORTER"/>
    <property type="match status" value="1"/>
</dbReference>
<evidence type="ECO:0000313" key="9">
    <source>
        <dbReference type="EMBL" id="KKI65101.1"/>
    </source>
</evidence>
<comment type="caution">
    <text evidence="9">The sequence shown here is derived from an EMBL/GenBank/DDBJ whole genome shotgun (WGS) entry which is preliminary data.</text>
</comment>
<evidence type="ECO:0000256" key="5">
    <source>
        <dbReference type="ARBA" id="ARBA00022989"/>
    </source>
</evidence>
<sequence>MAWIILFMAGLLEVVGVIILNEIARTKKKAFVVLLAVAFICSFSTLKLAMTMGIPMGTAYAVWSGIGTGGGTLAGMLIYNESKNIKRIFFIVIIVLAIVGLKIVG</sequence>
<comment type="similarity">
    <text evidence="7">Belongs to the drug/metabolite transporter (DMT) superfamily. Small multidrug resistance (SMR) (TC 2.A.7.1) family.</text>
</comment>
<dbReference type="PANTHER" id="PTHR30561">
    <property type="entry name" value="SMR FAMILY PROTON-DEPENDENT DRUG EFFLUX TRANSPORTER SUGE"/>
    <property type="match status" value="1"/>
</dbReference>
<dbReference type="PATRIC" id="fig|74704.6.peg.1787"/>
<name>A0A0M2NZG0_STACC</name>
<reference evidence="9 10" key="1">
    <citation type="submission" date="2015-03" db="EMBL/GenBank/DDBJ databases">
        <title>Genome Assembly of Staphylococcus cohnii subsp. cohnii strain G22B2.</title>
        <authorList>
            <person name="Nair G."/>
            <person name="Kaur G."/>
            <person name="Khatri I."/>
            <person name="Singh N.K."/>
            <person name="Sathyabama S."/>
            <person name="Maurya S.K."/>
            <person name="Subramanian S."/>
            <person name="Agrewala J.N."/>
            <person name="Mayilraj S."/>
        </authorList>
    </citation>
    <scope>NUCLEOTIDE SEQUENCE [LARGE SCALE GENOMIC DNA]</scope>
    <source>
        <strain evidence="9 10">G22B2</strain>
    </source>
</reference>
<evidence type="ECO:0000256" key="3">
    <source>
        <dbReference type="ARBA" id="ARBA00022475"/>
    </source>
</evidence>
<accession>A0A0M2NZG0</accession>
<dbReference type="InterPro" id="IPR000390">
    <property type="entry name" value="Small_drug/metabolite_transptr"/>
</dbReference>
<dbReference type="RefSeq" id="WP_019468324.1">
    <property type="nucleotide sequence ID" value="NZ_BKAS01000009.1"/>
</dbReference>
<comment type="subcellular location">
    <subcellularLocation>
        <location evidence="1 7">Cell membrane</location>
        <topology evidence="1 7">Multi-pass membrane protein</topology>
    </subcellularLocation>
</comment>
<evidence type="ECO:0000313" key="10">
    <source>
        <dbReference type="Proteomes" id="UP000034455"/>
    </source>
</evidence>
<dbReference type="Gene3D" id="1.10.3730.20">
    <property type="match status" value="1"/>
</dbReference>
<dbReference type="Proteomes" id="UP000034455">
    <property type="component" value="Unassembled WGS sequence"/>
</dbReference>
<organism evidence="9 10">
    <name type="scientific">Staphylococcus cohnii subsp. cohnii</name>
    <dbReference type="NCBI Taxonomy" id="74704"/>
    <lineage>
        <taxon>Bacteria</taxon>
        <taxon>Bacillati</taxon>
        <taxon>Bacillota</taxon>
        <taxon>Bacilli</taxon>
        <taxon>Bacillales</taxon>
        <taxon>Staphylococcaceae</taxon>
        <taxon>Staphylococcus</taxon>
        <taxon>Staphylococcus cohnii species complex</taxon>
    </lineage>
</organism>
<proteinExistence type="inferred from homology"/>
<dbReference type="GO" id="GO:0005886">
    <property type="term" value="C:plasma membrane"/>
    <property type="evidence" value="ECO:0007669"/>
    <property type="project" value="UniProtKB-SubCell"/>
</dbReference>
<keyword evidence="2" id="KW-0813">Transport</keyword>
<evidence type="ECO:0000256" key="7">
    <source>
        <dbReference type="RuleBase" id="RU003942"/>
    </source>
</evidence>
<dbReference type="InterPro" id="IPR045324">
    <property type="entry name" value="Small_multidrug_res"/>
</dbReference>
<keyword evidence="4 7" id="KW-0812">Transmembrane</keyword>
<keyword evidence="5 8" id="KW-1133">Transmembrane helix</keyword>
<evidence type="ECO:0000256" key="1">
    <source>
        <dbReference type="ARBA" id="ARBA00004651"/>
    </source>
</evidence>
<dbReference type="InterPro" id="IPR037185">
    <property type="entry name" value="EmrE-like"/>
</dbReference>
<feature type="transmembrane region" description="Helical" evidence="8">
    <location>
        <begin position="88"/>
        <end position="104"/>
    </location>
</feature>
<dbReference type="SUPFAM" id="SSF103481">
    <property type="entry name" value="Multidrug resistance efflux transporter EmrE"/>
    <property type="match status" value="1"/>
</dbReference>
<keyword evidence="6 8" id="KW-0472">Membrane</keyword>
<keyword evidence="3" id="KW-1003">Cell membrane</keyword>